<evidence type="ECO:0000313" key="3">
    <source>
        <dbReference type="Proteomes" id="UP001596456"/>
    </source>
</evidence>
<keyword evidence="3" id="KW-1185">Reference proteome</keyword>
<dbReference type="EMBL" id="JBHTCM010000026">
    <property type="protein sequence ID" value="MFC7335065.1"/>
    <property type="molecule type" value="Genomic_DNA"/>
</dbReference>
<feature type="domain" description="DUF676" evidence="1">
    <location>
        <begin position="116"/>
        <end position="196"/>
    </location>
</feature>
<dbReference type="RefSeq" id="WP_377360606.1">
    <property type="nucleotide sequence ID" value="NZ_JBHTCM010000026.1"/>
</dbReference>
<evidence type="ECO:0000259" key="1">
    <source>
        <dbReference type="Pfam" id="PF05057"/>
    </source>
</evidence>
<comment type="caution">
    <text evidence="2">The sequence shown here is derived from an EMBL/GenBank/DDBJ whole genome shotgun (WGS) entry which is preliminary data.</text>
</comment>
<dbReference type="Pfam" id="PF05057">
    <property type="entry name" value="DUF676"/>
    <property type="match status" value="1"/>
</dbReference>
<reference evidence="3" key="1">
    <citation type="journal article" date="2019" name="Int. J. Syst. Evol. Microbiol.">
        <title>The Global Catalogue of Microorganisms (GCM) 10K type strain sequencing project: providing services to taxonomists for standard genome sequencing and annotation.</title>
        <authorList>
            <consortium name="The Broad Institute Genomics Platform"/>
            <consortium name="The Broad Institute Genome Sequencing Center for Infectious Disease"/>
            <person name="Wu L."/>
            <person name="Ma J."/>
        </authorList>
    </citation>
    <scope>NUCLEOTIDE SEQUENCE [LARGE SCALE GENOMIC DNA]</scope>
    <source>
        <strain evidence="3">CGMCC 1.16275</strain>
    </source>
</reference>
<dbReference type="Gene3D" id="3.40.50.1820">
    <property type="entry name" value="alpha/beta hydrolase"/>
    <property type="match status" value="1"/>
</dbReference>
<proteinExistence type="predicted"/>
<dbReference type="SUPFAM" id="SSF53474">
    <property type="entry name" value="alpha/beta-Hydrolases"/>
    <property type="match status" value="1"/>
</dbReference>
<organism evidence="2 3">
    <name type="scientific">Rhodocista pekingensis</name>
    <dbReference type="NCBI Taxonomy" id="201185"/>
    <lineage>
        <taxon>Bacteria</taxon>
        <taxon>Pseudomonadati</taxon>
        <taxon>Pseudomonadota</taxon>
        <taxon>Alphaproteobacteria</taxon>
        <taxon>Rhodospirillales</taxon>
        <taxon>Azospirillaceae</taxon>
        <taxon>Rhodocista</taxon>
    </lineage>
</organism>
<evidence type="ECO:0000313" key="2">
    <source>
        <dbReference type="EMBL" id="MFC7335065.1"/>
    </source>
</evidence>
<dbReference type="InterPro" id="IPR029058">
    <property type="entry name" value="AB_hydrolase_fold"/>
</dbReference>
<protein>
    <submittedName>
        <fullName evidence="2">Esterase/lipase family protein</fullName>
    </submittedName>
</protein>
<gene>
    <name evidence="2" type="ORF">ACFQPS_18000</name>
</gene>
<dbReference type="PANTHER" id="PTHR37946:SF1">
    <property type="entry name" value="SLL1969 PROTEIN"/>
    <property type="match status" value="1"/>
</dbReference>
<dbReference type="PANTHER" id="PTHR37946">
    <property type="entry name" value="SLL1969 PROTEIN"/>
    <property type="match status" value="1"/>
</dbReference>
<sequence length="328" mass="34992">MNAALTKATLTARRLARVRAPAPIPPVAGSGPGPEVAPTRGERIPLRQTPLRAWLAVPVLGGAHVWSDVFVIGEWRVQHHALTGQHRLLDPGRGTVLSGSRADCLAAVPRGLRVPAHVVILLHGLGCGHDAMEPLESALRRHGRHAVNLGYASLFRGMEENTRALGEVLDALADHGAREVSFIAYSLGGLILRCSLRPDAAWRRRLDCRRAVLLGTPNQGSQLAARLVATSLLGVAGPGGLATLPRHARSLPVPDFPFAVVMAGRGDGRGINPWLDGDNDGVVRTAEAWLDGAEDGLFVRSDHWSLQRRPPVADAVLRYLDGGRLATA</sequence>
<name>A0ABW2L0D1_9PROT</name>
<accession>A0ABW2L0D1</accession>
<dbReference type="InterPro" id="IPR007751">
    <property type="entry name" value="DUF676_lipase-like"/>
</dbReference>
<dbReference type="Proteomes" id="UP001596456">
    <property type="component" value="Unassembled WGS sequence"/>
</dbReference>